<gene>
    <name evidence="1" type="ordered locus">CLDAP_26750</name>
</gene>
<accession>I0I627</accession>
<protein>
    <submittedName>
        <fullName evidence="1">Uncharacterized protein</fullName>
    </submittedName>
</protein>
<dbReference type="Proteomes" id="UP000007880">
    <property type="component" value="Chromosome"/>
</dbReference>
<dbReference type="STRING" id="926550.CLDAP_26750"/>
<reference evidence="1 2" key="1">
    <citation type="submission" date="2012-02" db="EMBL/GenBank/DDBJ databases">
        <title>Complete genome sequence of Caldilinea aerophila DSM 14535 (= NBRC 102666).</title>
        <authorList>
            <person name="Oguchi A."/>
            <person name="Hosoyama A."/>
            <person name="Sekine M."/>
            <person name="Fukai R."/>
            <person name="Kato Y."/>
            <person name="Nakamura S."/>
            <person name="Hanada S."/>
            <person name="Yamazaki S."/>
            <person name="Fujita N."/>
        </authorList>
    </citation>
    <scope>NUCLEOTIDE SEQUENCE [LARGE SCALE GENOMIC DNA]</scope>
    <source>
        <strain evidence="2">DSM 14535 / JCM 11387 / NBRC 104270 / STL-6-O1</strain>
    </source>
</reference>
<organism evidence="1 2">
    <name type="scientific">Caldilinea aerophila (strain DSM 14535 / JCM 11387 / NBRC 104270 / STL-6-O1)</name>
    <dbReference type="NCBI Taxonomy" id="926550"/>
    <lineage>
        <taxon>Bacteria</taxon>
        <taxon>Bacillati</taxon>
        <taxon>Chloroflexota</taxon>
        <taxon>Caldilineae</taxon>
        <taxon>Caldilineales</taxon>
        <taxon>Caldilineaceae</taxon>
        <taxon>Caldilinea</taxon>
    </lineage>
</organism>
<dbReference type="HOGENOM" id="CLU_2841486_0_0_0"/>
<dbReference type="KEGG" id="cap:CLDAP_26750"/>
<keyword evidence="2" id="KW-1185">Reference proteome</keyword>
<proteinExistence type="predicted"/>
<evidence type="ECO:0000313" key="1">
    <source>
        <dbReference type="EMBL" id="BAM00715.1"/>
    </source>
</evidence>
<dbReference type="AlphaFoldDB" id="I0I627"/>
<sequence>MFCIALTREILNPKHKHNCRLWQSGLSPFELFCRFRRIKEIQPGMRSDELRLQASDLPCVSNDKN</sequence>
<name>I0I627_CALAS</name>
<dbReference type="EMBL" id="AP012337">
    <property type="protein sequence ID" value="BAM00715.1"/>
    <property type="molecule type" value="Genomic_DNA"/>
</dbReference>
<evidence type="ECO:0000313" key="2">
    <source>
        <dbReference type="Proteomes" id="UP000007880"/>
    </source>
</evidence>